<dbReference type="Pfam" id="PF25372">
    <property type="entry name" value="DUF7885"/>
    <property type="match status" value="1"/>
</dbReference>
<dbReference type="GO" id="GO:0019005">
    <property type="term" value="C:SCF ubiquitin ligase complex"/>
    <property type="evidence" value="ECO:0007669"/>
    <property type="project" value="TreeGrafter"/>
</dbReference>
<dbReference type="AlphaFoldDB" id="A0A067K057"/>
<evidence type="ECO:0000313" key="2">
    <source>
        <dbReference type="EMBL" id="KDP29517.1"/>
    </source>
</evidence>
<gene>
    <name evidence="2" type="ORF">JCGZ_19230</name>
</gene>
<protein>
    <recommendedName>
        <fullName evidence="1">F-box/LRR-repeat protein 15-like leucin rich repeat domain-containing protein</fullName>
    </recommendedName>
</protein>
<keyword evidence="3" id="KW-1185">Reference proteome</keyword>
<dbReference type="KEGG" id="jcu:105641852"/>
<dbReference type="EMBL" id="KK914743">
    <property type="protein sequence ID" value="KDP29517.1"/>
    <property type="molecule type" value="Genomic_DNA"/>
</dbReference>
<dbReference type="STRING" id="180498.A0A067K057"/>
<dbReference type="InterPro" id="IPR057207">
    <property type="entry name" value="FBXL15_LRR"/>
</dbReference>
<proteinExistence type="predicted"/>
<reference evidence="2 3" key="1">
    <citation type="journal article" date="2014" name="PLoS ONE">
        <title>Global Analysis of Gene Expression Profiles in Physic Nut (Jatropha curcas L.) Seedlings Exposed to Salt Stress.</title>
        <authorList>
            <person name="Zhang L."/>
            <person name="Zhang C."/>
            <person name="Wu P."/>
            <person name="Chen Y."/>
            <person name="Li M."/>
            <person name="Jiang H."/>
            <person name="Wu G."/>
        </authorList>
    </citation>
    <scope>NUCLEOTIDE SEQUENCE [LARGE SCALE GENOMIC DNA]</scope>
    <source>
        <strain evidence="3">cv. GZQX0401</strain>
        <tissue evidence="2">Young leaves</tissue>
    </source>
</reference>
<organism evidence="2 3">
    <name type="scientific">Jatropha curcas</name>
    <name type="common">Barbados nut</name>
    <dbReference type="NCBI Taxonomy" id="180498"/>
    <lineage>
        <taxon>Eukaryota</taxon>
        <taxon>Viridiplantae</taxon>
        <taxon>Streptophyta</taxon>
        <taxon>Embryophyta</taxon>
        <taxon>Tracheophyta</taxon>
        <taxon>Spermatophyta</taxon>
        <taxon>Magnoliopsida</taxon>
        <taxon>eudicotyledons</taxon>
        <taxon>Gunneridae</taxon>
        <taxon>Pentapetalae</taxon>
        <taxon>rosids</taxon>
        <taxon>fabids</taxon>
        <taxon>Malpighiales</taxon>
        <taxon>Euphorbiaceae</taxon>
        <taxon>Crotonoideae</taxon>
        <taxon>Jatropheae</taxon>
        <taxon>Jatropha</taxon>
    </lineage>
</organism>
<accession>A0A067K057</accession>
<dbReference type="GO" id="GO:0031146">
    <property type="term" value="P:SCF-dependent proteasomal ubiquitin-dependent protein catabolic process"/>
    <property type="evidence" value="ECO:0007669"/>
    <property type="project" value="TreeGrafter"/>
</dbReference>
<dbReference type="InterPro" id="IPR006553">
    <property type="entry name" value="Leu-rich_rpt_Cys-con_subtyp"/>
</dbReference>
<dbReference type="PANTHER" id="PTHR13318">
    <property type="entry name" value="PARTNER OF PAIRED, ISOFORM B-RELATED"/>
    <property type="match status" value="1"/>
</dbReference>
<dbReference type="Gene3D" id="3.80.10.10">
    <property type="entry name" value="Ribonuclease Inhibitor"/>
    <property type="match status" value="2"/>
</dbReference>
<dbReference type="OrthoDB" id="2585512at2759"/>
<dbReference type="InterPro" id="IPR032675">
    <property type="entry name" value="LRR_dom_sf"/>
</dbReference>
<dbReference type="SMART" id="SM00367">
    <property type="entry name" value="LRR_CC"/>
    <property type="match status" value="8"/>
</dbReference>
<feature type="domain" description="F-box/LRR-repeat protein 15-like leucin rich repeat" evidence="1">
    <location>
        <begin position="76"/>
        <end position="604"/>
    </location>
</feature>
<dbReference type="PANTHER" id="PTHR13318:SF176">
    <property type="entry name" value="F-BOX PROTEIN AT-B"/>
    <property type="match status" value="1"/>
</dbReference>
<evidence type="ECO:0000259" key="1">
    <source>
        <dbReference type="Pfam" id="PF25372"/>
    </source>
</evidence>
<name>A0A067K057_JATCU</name>
<evidence type="ECO:0000313" key="3">
    <source>
        <dbReference type="Proteomes" id="UP000027138"/>
    </source>
</evidence>
<dbReference type="Proteomes" id="UP000027138">
    <property type="component" value="Unassembled WGS sequence"/>
</dbReference>
<dbReference type="SUPFAM" id="SSF52047">
    <property type="entry name" value="RNI-like"/>
    <property type="match status" value="1"/>
</dbReference>
<sequence>MELERLPSNLINEEILARFELETLCTVACVSKALRFSVDTQVLPFLSSLHFPESLIPDANALYHVLSRCTRRGRKTHSLKTLNLNCQRLHHSCLTLLLGKQVEQLNFFCCSLLSSQFLVSIGKNCPFIRVLTLELADGGLPHVFNRDLVDMLCRCHFLECLFIKIRGAEVDAKAFNSIECFLPKTIKLLKLKPMLEENAICLANKLGVGINFSAIEDFSVTVSPTSYGCTLQYLSLVLDVISDRLLLTIASSLPLLVELDLEDRPNKEPSPHLDLTNSGLQSLGSCHHLSSLSLIRSRQNYQVSFKRINDMGMFLLSESCKNLQSVRLCGFSKVSDAGFASLLQSCQKLKKFEVRNALFLSDLAFHNLIGTQCALVEVRLLSCNLITSESVKKLSSSNSLEVLDLCGCKSIADSCFSSISSLQRLTSLNLTGADITDSGLSVLGQRSPPISYLSLRRCKRITDKGISLLLCGEIVRTLAALDLGYLPGISDNGIFTFVAAGKEITELSIRCCFYVTDSSLQALATKRRFQDGSKQLKQLDLFNCTGLSAEALWLLKSPSFSGLHWVGIGETRLASKGGAVITEIRKERPWLTLCIDGCEMGCRDGWHLHTLESF</sequence>